<accession>A0A8B7PQC9</accession>
<dbReference type="CTD" id="44637"/>
<evidence type="ECO:0000256" key="4">
    <source>
        <dbReference type="SAM" id="MobiDB-lite"/>
    </source>
</evidence>
<dbReference type="GO" id="GO:0005634">
    <property type="term" value="C:nucleus"/>
    <property type="evidence" value="ECO:0007669"/>
    <property type="project" value="UniProtKB-SubCell"/>
</dbReference>
<name>A0A8B7PQC9_HYAAZ</name>
<protein>
    <submittedName>
        <fullName evidence="7">Chromosome transmission fidelity protein 18 homolog</fullName>
    </submittedName>
</protein>
<reference evidence="7" key="1">
    <citation type="submission" date="2025-08" db="UniProtKB">
        <authorList>
            <consortium name="RefSeq"/>
        </authorList>
    </citation>
    <scope>IDENTIFICATION</scope>
    <source>
        <tissue evidence="7">Whole organism</tissue>
    </source>
</reference>
<keyword evidence="2" id="KW-0539">Nucleus</keyword>
<evidence type="ECO:0000313" key="6">
    <source>
        <dbReference type="Proteomes" id="UP000694843"/>
    </source>
</evidence>
<organism evidence="6 7">
    <name type="scientific">Hyalella azteca</name>
    <name type="common">Amphipod</name>
    <dbReference type="NCBI Taxonomy" id="294128"/>
    <lineage>
        <taxon>Eukaryota</taxon>
        <taxon>Metazoa</taxon>
        <taxon>Ecdysozoa</taxon>
        <taxon>Arthropoda</taxon>
        <taxon>Crustacea</taxon>
        <taxon>Multicrustacea</taxon>
        <taxon>Malacostraca</taxon>
        <taxon>Eumalacostraca</taxon>
        <taxon>Peracarida</taxon>
        <taxon>Amphipoda</taxon>
        <taxon>Senticaudata</taxon>
        <taxon>Talitrida</taxon>
        <taxon>Talitroidea</taxon>
        <taxon>Hyalellidae</taxon>
        <taxon>Hyalella</taxon>
    </lineage>
</organism>
<evidence type="ECO:0000259" key="5">
    <source>
        <dbReference type="SMART" id="SM00382"/>
    </source>
</evidence>
<dbReference type="GO" id="GO:0016887">
    <property type="term" value="F:ATP hydrolysis activity"/>
    <property type="evidence" value="ECO:0007669"/>
    <property type="project" value="InterPro"/>
</dbReference>
<dbReference type="InterPro" id="IPR027417">
    <property type="entry name" value="P-loop_NTPase"/>
</dbReference>
<dbReference type="InterPro" id="IPR053016">
    <property type="entry name" value="CTF18-RFC_complex"/>
</dbReference>
<feature type="compositionally biased region" description="Acidic residues" evidence="4">
    <location>
        <begin position="281"/>
        <end position="293"/>
    </location>
</feature>
<dbReference type="PANTHER" id="PTHR46765:SF1">
    <property type="entry name" value="P-LOOP CONTAINING NUCLEOSIDE TRIPHOSPHATE HYDROLASES SUPERFAMILY PROTEIN"/>
    <property type="match status" value="1"/>
</dbReference>
<dbReference type="CDD" id="cd00009">
    <property type="entry name" value="AAA"/>
    <property type="match status" value="1"/>
</dbReference>
<evidence type="ECO:0000313" key="7">
    <source>
        <dbReference type="RefSeq" id="XP_018028205.1"/>
    </source>
</evidence>
<comment type="similarity">
    <text evidence="3">Belongs to the activator 1 small subunits family. CTF18 subfamily.</text>
</comment>
<sequence>MDNFFPADAEDEFEMLHAAEMEMMKEMENEAASSQMQDGPCVFNGSSQSTVQSSASGRVSPVPIDPFAVLSQPNASVLPNGSLLENRSAKRRLILDDEDTSGSDSITDWAEKSTYNSRNNKRRKPLLPIVRGLVDQTHTNSHSSSADPDIAIIKRIVRHRERLLQQALIDKGAVGSNAIINKPRDIRSCTIHFRLPEGGFQAVTSNDGDRIYLSLDEDEDFLKAGQRLTLARCPENSSSHIKQLLQVPFSQLKEAAQAELHRQAERVVRSTELNQTTSELDAQEQEEDVDDESSLWTEVYKPTHYLHLLSDEMTNRSVLHWIKLWDKFVFGKEKKPRKPNEQAAVKRENWRENKFGKSQYRQPILLPNLNEELEADGRPVQKLLLLCGAPGLGKTTLAHIIARHAGYRPVELNASDDRSVDAFRSSIENATSMRSVLDVDKRPNCLIIDEIDGAPAPSIKLLVNLISGKGLGGNAPSKKGTKQKIFILQRPVIAICNDPFVTALRPLKPLALVVTFPPTLSTKLAQRLQEICNERGLSTDLTALLTLAHKTRNDIRSCLALLQFVKSKRGALKLSDIEGAAVGQKDYQQSLFSVWNNIFSIPRPAKARHVNPHNLPSPTTDRRVSNSTLADSSTTLCSTATTSTTSTIVTLSDRYREVLQSAMSCSEYEKILQGWFENYPTCKFKHTHLEPVTAGLDWACFLDMLRTEIQKSQSWMLQGFLPHVFVSLHLNFASHQRPKITFPVQHTEQTAVQQRTETLITSLLNHMNPSSRVFAAAPLLLMDVLPYLSTILQPNFRPINTQLYSSKEKAELLSVIDTMIAYNLTYTQERSKEGQYSFVMEPNIEEVVRLNSNVNHRQLSYIARQLVAREVEMEKVRRSELYFSQQQQEKKLFSERNSIQTAIDKSVDKPSPLVKNPCDALPGDNSMVCSEESSARSDKKSLFQKNKSLCANIPSKSTPGDDVAKDDASEIISSQGSNDDESVPNHLRKLVAKPLLKLPETKMPRDFFGRVMQSSLSQQNKATNDIVKSTVWFRFKEGYSNAVRRSVKMKDLV</sequence>
<proteinExistence type="inferred from homology"/>
<dbReference type="SUPFAM" id="SSF52540">
    <property type="entry name" value="P-loop containing nucleoside triphosphate hydrolases"/>
    <property type="match status" value="1"/>
</dbReference>
<dbReference type="GeneID" id="108683405"/>
<dbReference type="OMA" id="VNVMVSY"/>
<dbReference type="InterPro" id="IPR003593">
    <property type="entry name" value="AAA+_ATPase"/>
</dbReference>
<dbReference type="AlphaFoldDB" id="A0A8B7PQC9"/>
<feature type="domain" description="AAA+ ATPase" evidence="5">
    <location>
        <begin position="380"/>
        <end position="516"/>
    </location>
</feature>
<dbReference type="GO" id="GO:0005524">
    <property type="term" value="F:ATP binding"/>
    <property type="evidence" value="ECO:0007669"/>
    <property type="project" value="InterPro"/>
</dbReference>
<dbReference type="KEGG" id="hazt:108683405"/>
<gene>
    <name evidence="7" type="primary">LOC108683405</name>
</gene>
<dbReference type="InterPro" id="IPR003959">
    <property type="entry name" value="ATPase_AAA_core"/>
</dbReference>
<evidence type="ECO:0000256" key="3">
    <source>
        <dbReference type="ARBA" id="ARBA00043975"/>
    </source>
</evidence>
<dbReference type="PANTHER" id="PTHR46765">
    <property type="entry name" value="P-LOOP CONTAINING NUCLEOSIDE TRIPHOSPHATE HYDROLASES SUPERFAMILY PROTEIN"/>
    <property type="match status" value="1"/>
</dbReference>
<feature type="region of interest" description="Disordered" evidence="4">
    <location>
        <begin position="904"/>
        <end position="937"/>
    </location>
</feature>
<feature type="region of interest" description="Disordered" evidence="4">
    <location>
        <begin position="271"/>
        <end position="293"/>
    </location>
</feature>
<dbReference type="Proteomes" id="UP000694843">
    <property type="component" value="Unplaced"/>
</dbReference>
<dbReference type="SMART" id="SM00382">
    <property type="entry name" value="AAA"/>
    <property type="match status" value="1"/>
</dbReference>
<dbReference type="Pfam" id="PF00004">
    <property type="entry name" value="AAA"/>
    <property type="match status" value="1"/>
</dbReference>
<comment type="subcellular location">
    <subcellularLocation>
        <location evidence="1">Nucleus</location>
    </subcellularLocation>
</comment>
<dbReference type="RefSeq" id="XP_018028205.1">
    <property type="nucleotide sequence ID" value="XM_018172716.2"/>
</dbReference>
<dbReference type="Gene3D" id="3.40.50.300">
    <property type="entry name" value="P-loop containing nucleotide triphosphate hydrolases"/>
    <property type="match status" value="1"/>
</dbReference>
<evidence type="ECO:0000256" key="2">
    <source>
        <dbReference type="ARBA" id="ARBA00023242"/>
    </source>
</evidence>
<keyword evidence="6" id="KW-1185">Reference proteome</keyword>
<evidence type="ECO:0000256" key="1">
    <source>
        <dbReference type="ARBA" id="ARBA00004123"/>
    </source>
</evidence>
<dbReference type="OrthoDB" id="6377908at2759"/>
<dbReference type="Gene3D" id="1.10.8.60">
    <property type="match status" value="1"/>
</dbReference>